<dbReference type="EMBL" id="CBTJ020000007">
    <property type="protein sequence ID" value="CDI01101.1"/>
    <property type="molecule type" value="Genomic_DNA"/>
</dbReference>
<protein>
    <submittedName>
        <fullName evidence="1">Uncharacterized protein</fullName>
    </submittedName>
</protein>
<dbReference type="Proteomes" id="UP000035760">
    <property type="component" value="Unassembled WGS sequence"/>
</dbReference>
<accession>W6M180</accession>
<reference evidence="1" key="1">
    <citation type="submission" date="2013-07" db="EMBL/GenBank/DDBJ databases">
        <authorList>
            <person name="McIlroy S."/>
        </authorList>
    </citation>
    <scope>NUCLEOTIDE SEQUENCE [LARGE SCALE GENOMIC DNA]</scope>
    <source>
        <strain evidence="1">Run_A_D11</strain>
    </source>
</reference>
<keyword evidence="2" id="KW-1185">Reference proteome</keyword>
<comment type="caution">
    <text evidence="1">The sequence shown here is derived from an EMBL/GenBank/DDBJ whole genome shotgun (WGS) entry which is preliminary data.</text>
</comment>
<evidence type="ECO:0000313" key="1">
    <source>
        <dbReference type="EMBL" id="CDI01101.1"/>
    </source>
</evidence>
<proteinExistence type="predicted"/>
<sequence length="320" mass="34307">MPDYALTAAEPAYSASGIDFTLHRGGLPFALRDAFRFSVEVGGRFRWRKDSGTWSSDTALAASVPLADGLSAAFVPGAAPSFVSGDRYLFSVRQGHGVAAVRSPHGEQWRWSGSDAVLTITWPTAQTISLVGLLRHGLMAPATVVITLYDATASVLATLTPTINDGPLIMPLLAPLTTVRTLTLTLSNAAGMSLGWLYAGDPFAPLYNAALTLRRDYAMARSEGTNPRAAYLGSGFSGELRWENNLRRAEWATLLHLIDDCKQADDAPIVLIPQISQPDLAALARIDADTLAIRDVFDWQPTDPAACRLSLTLPLTAVLT</sequence>
<gene>
    <name evidence="1" type="ORF">BN873_1040001</name>
</gene>
<organism evidence="1 2">
    <name type="scientific">Candidatus Competibacter denitrificans Run_A_D11</name>
    <dbReference type="NCBI Taxonomy" id="1400863"/>
    <lineage>
        <taxon>Bacteria</taxon>
        <taxon>Pseudomonadati</taxon>
        <taxon>Pseudomonadota</taxon>
        <taxon>Gammaproteobacteria</taxon>
        <taxon>Candidatus Competibacteraceae</taxon>
        <taxon>Candidatus Competibacter</taxon>
    </lineage>
</organism>
<name>W6M180_9GAMM</name>
<reference evidence="1" key="2">
    <citation type="submission" date="2014-03" db="EMBL/GenBank/DDBJ databases">
        <title>Candidatus Competibacter-lineage genomes retrieved from metagenomes reveal functional metabolic diversity.</title>
        <authorList>
            <person name="McIlroy S.J."/>
            <person name="Albertsen M."/>
            <person name="Andresen E.K."/>
            <person name="Saunders A.M."/>
            <person name="Kristiansen R."/>
            <person name="Stokholm-Bjerregaard M."/>
            <person name="Nielsen K.L."/>
            <person name="Nielsen P.H."/>
        </authorList>
    </citation>
    <scope>NUCLEOTIDE SEQUENCE</scope>
    <source>
        <strain evidence="1">Run_A_D11</strain>
    </source>
</reference>
<dbReference type="AlphaFoldDB" id="W6M180"/>
<evidence type="ECO:0000313" key="2">
    <source>
        <dbReference type="Proteomes" id="UP000035760"/>
    </source>
</evidence>